<dbReference type="Pfam" id="PF12838">
    <property type="entry name" value="Fer4_7"/>
    <property type="match status" value="1"/>
</dbReference>
<evidence type="ECO:0000256" key="5">
    <source>
        <dbReference type="ARBA" id="ARBA00023014"/>
    </source>
</evidence>
<dbReference type="AlphaFoldDB" id="A0A9D8PM63"/>
<sequence length="367" mass="40515">MDNISVYEKLRDKLSVTPVGAPKGEDFLEILSIIFTPDEADLALSIPFMPATLEDIAKGSSMDIEQAKERLNGMADKGIVYAFEYKGTPMFMLFGVVPGIFEFPIMKGSLDIDYHRLKSLWKKYHDEGWDYEDAKTTFPIPMGRILAVEEEITSKKDVLPTELVYKYIDEAKYICVGECACRTVVNNCDSPKDVCMGLGYGAKFLAERGMARLIEKEEAKAILKRAHEAGLISCVDNNNENVSMLCNCCPCCCGQLTVATKHGRYDLRPVGAFVASVDSDKCTACGACEDRCPMKAISINDSAEIDPDKCIGCGLCVSECPVEALAMVRREPSPTVYNNIQDWAMAAVETKGTAKEFMEELGVKEKN</sequence>
<comment type="caution">
    <text evidence="7">The sequence shown here is derived from an EMBL/GenBank/DDBJ whole genome shotgun (WGS) entry which is preliminary data.</text>
</comment>
<dbReference type="GO" id="GO:0046872">
    <property type="term" value="F:metal ion binding"/>
    <property type="evidence" value="ECO:0007669"/>
    <property type="project" value="UniProtKB-KW"/>
</dbReference>
<protein>
    <submittedName>
        <fullName evidence="7">4Fe-4S binding protein</fullName>
    </submittedName>
</protein>
<dbReference type="GO" id="GO:0051539">
    <property type="term" value="F:4 iron, 4 sulfur cluster binding"/>
    <property type="evidence" value="ECO:0007669"/>
    <property type="project" value="UniProtKB-KW"/>
</dbReference>
<evidence type="ECO:0000256" key="4">
    <source>
        <dbReference type="ARBA" id="ARBA00023004"/>
    </source>
</evidence>
<keyword evidence="1" id="KW-0004">4Fe-4S</keyword>
<accession>A0A9D8PM63</accession>
<dbReference type="PANTHER" id="PTHR43724:SF1">
    <property type="entry name" value="PYRUVATE SYNTHASE SUBUNIT PORD"/>
    <property type="match status" value="1"/>
</dbReference>
<keyword evidence="3" id="KW-0677">Repeat</keyword>
<keyword evidence="5" id="KW-0411">Iron-sulfur</keyword>
<keyword evidence="2" id="KW-0479">Metal-binding</keyword>
<dbReference type="EMBL" id="JAFGIX010000014">
    <property type="protein sequence ID" value="MBN1572164.1"/>
    <property type="molecule type" value="Genomic_DNA"/>
</dbReference>
<evidence type="ECO:0000259" key="6">
    <source>
        <dbReference type="PROSITE" id="PS51379"/>
    </source>
</evidence>
<organism evidence="7 8">
    <name type="scientific">Candidatus Zymogenus saltonus</name>
    <dbReference type="NCBI Taxonomy" id="2844893"/>
    <lineage>
        <taxon>Bacteria</taxon>
        <taxon>Deltaproteobacteria</taxon>
        <taxon>Candidatus Zymogenia</taxon>
        <taxon>Candidatus Zymogeniales</taxon>
        <taxon>Candidatus Zymogenaceae</taxon>
        <taxon>Candidatus Zymogenus</taxon>
    </lineage>
</organism>
<name>A0A9D8PM63_9DELT</name>
<feature type="domain" description="4Fe-4S ferredoxin-type" evidence="6">
    <location>
        <begin position="301"/>
        <end position="330"/>
    </location>
</feature>
<gene>
    <name evidence="7" type="ORF">JW984_03090</name>
</gene>
<feature type="domain" description="4Fe-4S ferredoxin-type" evidence="6">
    <location>
        <begin position="273"/>
        <end position="300"/>
    </location>
</feature>
<dbReference type="InterPro" id="IPR017900">
    <property type="entry name" value="4Fe4S_Fe_S_CS"/>
</dbReference>
<dbReference type="Proteomes" id="UP000809273">
    <property type="component" value="Unassembled WGS sequence"/>
</dbReference>
<reference evidence="7" key="2">
    <citation type="submission" date="2021-01" db="EMBL/GenBank/DDBJ databases">
        <authorList>
            <person name="Hahn C.R."/>
            <person name="Youssef N.H."/>
            <person name="Elshahed M."/>
        </authorList>
    </citation>
    <scope>NUCLEOTIDE SEQUENCE</scope>
    <source>
        <strain evidence="7">Zod_Metabat.24</strain>
    </source>
</reference>
<reference evidence="7" key="1">
    <citation type="journal article" date="2021" name="Environ. Microbiol.">
        <title>Genomic characterization of three novel Desulfobacterota classes expand the metabolic and phylogenetic diversity of the phylum.</title>
        <authorList>
            <person name="Murphy C.L."/>
            <person name="Biggerstaff J."/>
            <person name="Eichhorn A."/>
            <person name="Ewing E."/>
            <person name="Shahan R."/>
            <person name="Soriano D."/>
            <person name="Stewart S."/>
            <person name="VanMol K."/>
            <person name="Walker R."/>
            <person name="Walters P."/>
            <person name="Elshahed M.S."/>
            <person name="Youssef N.H."/>
        </authorList>
    </citation>
    <scope>NUCLEOTIDE SEQUENCE</scope>
    <source>
        <strain evidence="7">Zod_Metabat.24</strain>
    </source>
</reference>
<proteinExistence type="predicted"/>
<keyword evidence="4" id="KW-0408">Iron</keyword>
<evidence type="ECO:0000256" key="3">
    <source>
        <dbReference type="ARBA" id="ARBA00022737"/>
    </source>
</evidence>
<evidence type="ECO:0000256" key="2">
    <source>
        <dbReference type="ARBA" id="ARBA00022723"/>
    </source>
</evidence>
<dbReference type="Gene3D" id="3.30.70.20">
    <property type="match status" value="1"/>
</dbReference>
<evidence type="ECO:0000313" key="8">
    <source>
        <dbReference type="Proteomes" id="UP000809273"/>
    </source>
</evidence>
<dbReference type="PROSITE" id="PS51379">
    <property type="entry name" value="4FE4S_FER_2"/>
    <property type="match status" value="2"/>
</dbReference>
<dbReference type="PROSITE" id="PS00198">
    <property type="entry name" value="4FE4S_FER_1"/>
    <property type="match status" value="1"/>
</dbReference>
<evidence type="ECO:0000313" key="7">
    <source>
        <dbReference type="EMBL" id="MBN1572164.1"/>
    </source>
</evidence>
<dbReference type="PANTHER" id="PTHR43724">
    <property type="entry name" value="PYRUVATE SYNTHASE SUBUNIT PORD"/>
    <property type="match status" value="1"/>
</dbReference>
<dbReference type="SUPFAM" id="SSF54862">
    <property type="entry name" value="4Fe-4S ferredoxins"/>
    <property type="match status" value="1"/>
</dbReference>
<evidence type="ECO:0000256" key="1">
    <source>
        <dbReference type="ARBA" id="ARBA00022485"/>
    </source>
</evidence>
<dbReference type="InterPro" id="IPR017896">
    <property type="entry name" value="4Fe4S_Fe-S-bd"/>
</dbReference>